<organism evidence="1 2">
    <name type="scientific">Paenibacillus cremeus</name>
    <dbReference type="NCBI Taxonomy" id="2163881"/>
    <lineage>
        <taxon>Bacteria</taxon>
        <taxon>Bacillati</taxon>
        <taxon>Bacillota</taxon>
        <taxon>Bacilli</taxon>
        <taxon>Bacillales</taxon>
        <taxon>Paenibacillaceae</taxon>
        <taxon>Paenibacillus</taxon>
    </lineage>
</organism>
<accession>A0A559KCQ5</accession>
<evidence type="ECO:0000313" key="2">
    <source>
        <dbReference type="Proteomes" id="UP000317036"/>
    </source>
</evidence>
<gene>
    <name evidence="1" type="ORF">FPZ49_10935</name>
</gene>
<dbReference type="Proteomes" id="UP000317036">
    <property type="component" value="Unassembled WGS sequence"/>
</dbReference>
<dbReference type="EMBL" id="VNJI01000011">
    <property type="protein sequence ID" value="TVY09879.1"/>
    <property type="molecule type" value="Genomic_DNA"/>
</dbReference>
<reference evidence="1 2" key="1">
    <citation type="submission" date="2019-07" db="EMBL/GenBank/DDBJ databases">
        <authorList>
            <person name="Kim J."/>
        </authorList>
    </citation>
    <scope>NUCLEOTIDE SEQUENCE [LARGE SCALE GENOMIC DNA]</scope>
    <source>
        <strain evidence="1 2">JC52</strain>
    </source>
</reference>
<name>A0A559KCQ5_9BACL</name>
<comment type="caution">
    <text evidence="1">The sequence shown here is derived from an EMBL/GenBank/DDBJ whole genome shotgun (WGS) entry which is preliminary data.</text>
</comment>
<dbReference type="AlphaFoldDB" id="A0A559KCQ5"/>
<sequence>MNDNEKDLALQYADYDGYVRLDKKEIYSLIDSEKKAWELVELTKRKLNYIATITQRSWRMDDPIDLARVAFEEILEEIKLFEDSAK</sequence>
<protein>
    <submittedName>
        <fullName evidence="1">Uncharacterized protein</fullName>
    </submittedName>
</protein>
<keyword evidence="2" id="KW-1185">Reference proteome</keyword>
<evidence type="ECO:0000313" key="1">
    <source>
        <dbReference type="EMBL" id="TVY09879.1"/>
    </source>
</evidence>
<proteinExistence type="predicted"/>
<dbReference type="RefSeq" id="WP_144846422.1">
    <property type="nucleotide sequence ID" value="NZ_VNJI01000011.1"/>
</dbReference>